<organism evidence="3 4">
    <name type="scientific">Paenibacillus apis</name>
    <dbReference type="NCBI Taxonomy" id="1792174"/>
    <lineage>
        <taxon>Bacteria</taxon>
        <taxon>Bacillati</taxon>
        <taxon>Bacillota</taxon>
        <taxon>Bacilli</taxon>
        <taxon>Bacillales</taxon>
        <taxon>Paenibacillaceae</taxon>
        <taxon>Paenibacillus</taxon>
    </lineage>
</organism>
<keyword evidence="1" id="KW-0472">Membrane</keyword>
<dbReference type="Pfam" id="PF01476">
    <property type="entry name" value="LysM"/>
    <property type="match status" value="1"/>
</dbReference>
<gene>
    <name evidence="3" type="ORF">J41TS4_33980</name>
</gene>
<evidence type="ECO:0000313" key="4">
    <source>
        <dbReference type="Proteomes" id="UP000678895"/>
    </source>
</evidence>
<dbReference type="EMBL" id="BORS01000012">
    <property type="protein sequence ID" value="GIO43640.1"/>
    <property type="molecule type" value="Genomic_DNA"/>
</dbReference>
<keyword evidence="1" id="KW-0812">Transmembrane</keyword>
<keyword evidence="4" id="KW-1185">Reference proteome</keyword>
<keyword evidence="1" id="KW-1133">Transmembrane helix</keyword>
<dbReference type="CDD" id="cd00118">
    <property type="entry name" value="LysM"/>
    <property type="match status" value="1"/>
</dbReference>
<protein>
    <recommendedName>
        <fullName evidence="2">LysM domain-containing protein</fullName>
    </recommendedName>
</protein>
<dbReference type="InterPro" id="IPR018392">
    <property type="entry name" value="LysM"/>
</dbReference>
<reference evidence="3" key="1">
    <citation type="submission" date="2021-03" db="EMBL/GenBank/DDBJ databases">
        <title>Antimicrobial resistance genes in bacteria isolated from Japanese honey, and their potential for conferring macrolide and lincosamide resistance in the American foulbrood pathogen Paenibacillus larvae.</title>
        <authorList>
            <person name="Okamoto M."/>
            <person name="Kumagai M."/>
            <person name="Kanamori H."/>
            <person name="Takamatsu D."/>
        </authorList>
    </citation>
    <scope>NUCLEOTIDE SEQUENCE</scope>
    <source>
        <strain evidence="3">J41TS4</strain>
    </source>
</reference>
<feature type="transmembrane region" description="Helical" evidence="1">
    <location>
        <begin position="37"/>
        <end position="56"/>
    </location>
</feature>
<dbReference type="SUPFAM" id="SSF54106">
    <property type="entry name" value="LysM domain"/>
    <property type="match status" value="1"/>
</dbReference>
<dbReference type="SMART" id="SM00257">
    <property type="entry name" value="LysM"/>
    <property type="match status" value="1"/>
</dbReference>
<evidence type="ECO:0000313" key="3">
    <source>
        <dbReference type="EMBL" id="GIO43640.1"/>
    </source>
</evidence>
<dbReference type="Gene3D" id="3.10.350.10">
    <property type="entry name" value="LysM domain"/>
    <property type="match status" value="1"/>
</dbReference>
<proteinExistence type="predicted"/>
<dbReference type="InterPro" id="IPR036779">
    <property type="entry name" value="LysM_dom_sf"/>
</dbReference>
<feature type="domain" description="LysM" evidence="2">
    <location>
        <begin position="70"/>
        <end position="120"/>
    </location>
</feature>
<dbReference type="RefSeq" id="WP_301628886.1">
    <property type="nucleotide sequence ID" value="NZ_BORS01000012.1"/>
</dbReference>
<evidence type="ECO:0000256" key="1">
    <source>
        <dbReference type="SAM" id="Phobius"/>
    </source>
</evidence>
<dbReference type="AlphaFoldDB" id="A0A919Y7B8"/>
<accession>A0A919Y7B8</accession>
<sequence>MLKYTTYKSIYETPESAPSASFLESFMKTWGKGAVKLVLFLLLLSVTGTGVVSAFASSDSPSNKQESATVVVVHGGDTLWEIALAHKPAIEDTRVYVERIKRFNDLHSSNIRVGDTLKMP</sequence>
<evidence type="ECO:0000259" key="2">
    <source>
        <dbReference type="SMART" id="SM00257"/>
    </source>
</evidence>
<name>A0A919Y7B8_9BACL</name>
<dbReference type="Proteomes" id="UP000678895">
    <property type="component" value="Unassembled WGS sequence"/>
</dbReference>
<comment type="caution">
    <text evidence="3">The sequence shown here is derived from an EMBL/GenBank/DDBJ whole genome shotgun (WGS) entry which is preliminary data.</text>
</comment>